<dbReference type="PROSITE" id="PS00086">
    <property type="entry name" value="CYTOCHROME_P450"/>
    <property type="match status" value="1"/>
</dbReference>
<feature type="compositionally biased region" description="Acidic residues" evidence="3">
    <location>
        <begin position="574"/>
        <end position="584"/>
    </location>
</feature>
<accession>A0A835ECJ5</accession>
<dbReference type="SUPFAM" id="SSF48264">
    <property type="entry name" value="Cytochrome P450"/>
    <property type="match status" value="1"/>
</dbReference>
<dbReference type="AlphaFoldDB" id="A0A835ECJ5"/>
<dbReference type="InterPro" id="IPR001128">
    <property type="entry name" value="Cyt_P450"/>
</dbReference>
<dbReference type="FunFam" id="1.10.630.10:FF:000138">
    <property type="entry name" value="Os10g0167200 protein"/>
    <property type="match status" value="1"/>
</dbReference>
<sequence length="877" mass="96831">MELFHLYTPLCVILIASSLYLLRTFVFAGSCRNLPPGPRPLPLIGNLLNLGSHPHRSLAHLAARHGPLMALRLGAVTTVIASTADAARDVLQRHDAALSTRSVPDAARACAYDEYSMGWLPPGSPRWRAMRKVCSAELFAPRRLDAHQSLRRDKVRRLVSHVARVAREGGAPVDVGRVVFTTVLNLISCTVFSADLADLDDRGVSGAFKGVIGEFMVLVGVPNASDFFPVLAPLDPQRLRKRLAKVFNKLHAIFDEQIEKRLQERAAGNDPKNDFLDLLLDYRGAEDGQGFDRLTLLSLFTNPSAIAKARDELRQVVGSKQEIEESDIGQLKYLQAIVKETFRLHPPAPLLLPRQAEATTEIRGYTVPQGTRILVNVWAIGQDPELWSEPEKFMPERFLGKEMDFRGKNFELLPFGAGRRMCPGMPLADRMVHLILANLLHRFEWRLPSDIERNGVDMSEKFGVIPVLATPLQALIIFLLVITFLLCHVVICSNSPFLCAIARLACFHLHSIHVNFGNAPVDDADGNGWSRWTVLSTAHLLSWHLSTIQRFSASSSRRPLSAAADIRLRASAAAEEEDGDDEVGEAERQERRTGRRPESDQLHGRARHVLKRADETMASLQLGLGWRMAAILAPWAFYIPGGKIRPRESSLKAASVEGAHGCYPEKGEPSPGRQPPPAGRARGDLRSTLHFFTTDKQRRNISAAYGYVAVISWTNPGTAAKRSRASGDREAIGCPRRHSPAAAGHRQSALPSPLRIQATLDRNDSTHSSSENCAPRRPGPEEFPPLLLHDTTRRGRARGGARLPRSIGGAVVNWQLTAVVLVQVHYWSSAEPERSLLPSKGMRTCGAWTMGAVNFIPFQGTWDVSPAPLGPICIRRR</sequence>
<dbReference type="CDD" id="cd11073">
    <property type="entry name" value="CYP76-like"/>
    <property type="match status" value="1"/>
</dbReference>
<name>A0A835ECJ5_9POAL</name>
<dbReference type="OrthoDB" id="2789670at2759"/>
<keyword evidence="2" id="KW-0479">Metal-binding</keyword>
<comment type="caution">
    <text evidence="4">The sequence shown here is derived from an EMBL/GenBank/DDBJ whole genome shotgun (WGS) entry which is preliminary data.</text>
</comment>
<feature type="region of interest" description="Disordered" evidence="3">
    <location>
        <begin position="718"/>
        <end position="787"/>
    </location>
</feature>
<evidence type="ECO:0000256" key="2">
    <source>
        <dbReference type="PIRSR" id="PIRSR602401-1"/>
    </source>
</evidence>
<dbReference type="PRINTS" id="PR00385">
    <property type="entry name" value="P450"/>
</dbReference>
<dbReference type="GO" id="GO:0004497">
    <property type="term" value="F:monooxygenase activity"/>
    <property type="evidence" value="ECO:0007669"/>
    <property type="project" value="InterPro"/>
</dbReference>
<dbReference type="InterPro" id="IPR036396">
    <property type="entry name" value="Cyt_P450_sf"/>
</dbReference>
<protein>
    <recommendedName>
        <fullName evidence="6">Cytochrome P450</fullName>
    </recommendedName>
</protein>
<comment type="cofactor">
    <cofactor evidence="2">
        <name>heme</name>
        <dbReference type="ChEBI" id="CHEBI:30413"/>
    </cofactor>
</comment>
<feature type="compositionally biased region" description="Basic and acidic residues" evidence="3">
    <location>
        <begin position="585"/>
        <end position="603"/>
    </location>
</feature>
<dbReference type="Proteomes" id="UP000636709">
    <property type="component" value="Unassembled WGS sequence"/>
</dbReference>
<comment type="similarity">
    <text evidence="1">Belongs to the cytochrome P450 family.</text>
</comment>
<dbReference type="PANTHER" id="PTHR47950:SF46">
    <property type="entry name" value="OS03G0248200 PROTEIN"/>
    <property type="match status" value="1"/>
</dbReference>
<dbReference type="PANTHER" id="PTHR47950">
    <property type="entry name" value="CYTOCHROME P450, FAMILY 76, SUBFAMILY C, POLYPEPTIDE 5-RELATED"/>
    <property type="match status" value="1"/>
</dbReference>
<feature type="region of interest" description="Disordered" evidence="3">
    <location>
        <begin position="572"/>
        <end position="606"/>
    </location>
</feature>
<dbReference type="EMBL" id="JACEFO010002102">
    <property type="protein sequence ID" value="KAF8683524.1"/>
    <property type="molecule type" value="Genomic_DNA"/>
</dbReference>
<keyword evidence="5" id="KW-1185">Reference proteome</keyword>
<feature type="region of interest" description="Disordered" evidence="3">
    <location>
        <begin position="660"/>
        <end position="683"/>
    </location>
</feature>
<dbReference type="GO" id="GO:0020037">
    <property type="term" value="F:heme binding"/>
    <property type="evidence" value="ECO:0007669"/>
    <property type="project" value="InterPro"/>
</dbReference>
<keyword evidence="2" id="KW-0349">Heme</keyword>
<dbReference type="Gene3D" id="1.10.630.10">
    <property type="entry name" value="Cytochrome P450"/>
    <property type="match status" value="2"/>
</dbReference>
<evidence type="ECO:0000256" key="1">
    <source>
        <dbReference type="ARBA" id="ARBA00010617"/>
    </source>
</evidence>
<evidence type="ECO:0008006" key="6">
    <source>
        <dbReference type="Google" id="ProtNLM"/>
    </source>
</evidence>
<dbReference type="Pfam" id="PF00067">
    <property type="entry name" value="p450"/>
    <property type="match status" value="2"/>
</dbReference>
<evidence type="ECO:0000313" key="5">
    <source>
        <dbReference type="Proteomes" id="UP000636709"/>
    </source>
</evidence>
<reference evidence="4" key="1">
    <citation type="submission" date="2020-07" db="EMBL/GenBank/DDBJ databases">
        <title>Genome sequence and genetic diversity analysis of an under-domesticated orphan crop, white fonio (Digitaria exilis).</title>
        <authorList>
            <person name="Bennetzen J.L."/>
            <person name="Chen S."/>
            <person name="Ma X."/>
            <person name="Wang X."/>
            <person name="Yssel A.E.J."/>
            <person name="Chaluvadi S.R."/>
            <person name="Johnson M."/>
            <person name="Gangashetty P."/>
            <person name="Hamidou F."/>
            <person name="Sanogo M.D."/>
            <person name="Zwaenepoel A."/>
            <person name="Wallace J."/>
            <person name="Van De Peer Y."/>
            <person name="Van Deynze A."/>
        </authorList>
    </citation>
    <scope>NUCLEOTIDE SEQUENCE</scope>
    <source>
        <tissue evidence="4">Leaves</tissue>
    </source>
</reference>
<feature type="binding site" description="axial binding residue" evidence="2">
    <location>
        <position position="422"/>
    </location>
    <ligand>
        <name>heme</name>
        <dbReference type="ChEBI" id="CHEBI:30413"/>
    </ligand>
    <ligandPart>
        <name>Fe</name>
        <dbReference type="ChEBI" id="CHEBI:18248"/>
    </ligandPart>
</feature>
<dbReference type="InterPro" id="IPR017972">
    <property type="entry name" value="Cyt_P450_CS"/>
</dbReference>
<dbReference type="InterPro" id="IPR002401">
    <property type="entry name" value="Cyt_P450_E_grp-I"/>
</dbReference>
<evidence type="ECO:0000256" key="3">
    <source>
        <dbReference type="SAM" id="MobiDB-lite"/>
    </source>
</evidence>
<keyword evidence="2" id="KW-0408">Iron</keyword>
<dbReference type="GO" id="GO:0016705">
    <property type="term" value="F:oxidoreductase activity, acting on paired donors, with incorporation or reduction of molecular oxygen"/>
    <property type="evidence" value="ECO:0007669"/>
    <property type="project" value="InterPro"/>
</dbReference>
<dbReference type="PRINTS" id="PR00463">
    <property type="entry name" value="EP450I"/>
</dbReference>
<proteinExistence type="inferred from homology"/>
<gene>
    <name evidence="4" type="ORF">HU200_044437</name>
</gene>
<dbReference type="GO" id="GO:0005506">
    <property type="term" value="F:iron ion binding"/>
    <property type="evidence" value="ECO:0007669"/>
    <property type="project" value="InterPro"/>
</dbReference>
<evidence type="ECO:0000313" key="4">
    <source>
        <dbReference type="EMBL" id="KAF8683524.1"/>
    </source>
</evidence>
<organism evidence="4 5">
    <name type="scientific">Digitaria exilis</name>
    <dbReference type="NCBI Taxonomy" id="1010633"/>
    <lineage>
        <taxon>Eukaryota</taxon>
        <taxon>Viridiplantae</taxon>
        <taxon>Streptophyta</taxon>
        <taxon>Embryophyta</taxon>
        <taxon>Tracheophyta</taxon>
        <taxon>Spermatophyta</taxon>
        <taxon>Magnoliopsida</taxon>
        <taxon>Liliopsida</taxon>
        <taxon>Poales</taxon>
        <taxon>Poaceae</taxon>
        <taxon>PACMAD clade</taxon>
        <taxon>Panicoideae</taxon>
        <taxon>Panicodae</taxon>
        <taxon>Paniceae</taxon>
        <taxon>Anthephorinae</taxon>
        <taxon>Digitaria</taxon>
    </lineage>
</organism>